<dbReference type="GO" id="GO:0005737">
    <property type="term" value="C:cytoplasm"/>
    <property type="evidence" value="ECO:0007669"/>
    <property type="project" value="TreeGrafter"/>
</dbReference>
<name>A0A2Z4IRP1_9ACTN</name>
<accession>A0A2Z4IRP1</accession>
<proteinExistence type="predicted"/>
<feature type="domain" description="MsrB" evidence="4">
    <location>
        <begin position="9"/>
        <end position="134"/>
    </location>
</feature>
<dbReference type="EC" id="1.8.4.12" evidence="1"/>
<evidence type="ECO:0000256" key="3">
    <source>
        <dbReference type="ARBA" id="ARBA00048488"/>
    </source>
</evidence>
<organism evidence="5 6">
    <name type="scientific">Streptomyces cadmiisoli</name>
    <dbReference type="NCBI Taxonomy" id="2184053"/>
    <lineage>
        <taxon>Bacteria</taxon>
        <taxon>Bacillati</taxon>
        <taxon>Actinomycetota</taxon>
        <taxon>Actinomycetes</taxon>
        <taxon>Kitasatosporales</taxon>
        <taxon>Streptomycetaceae</taxon>
        <taxon>Streptomyces</taxon>
        <taxon>Streptomyces aurantiacus group</taxon>
    </lineage>
</organism>
<dbReference type="PROSITE" id="PS51790">
    <property type="entry name" value="MSRB"/>
    <property type="match status" value="1"/>
</dbReference>
<dbReference type="InterPro" id="IPR011057">
    <property type="entry name" value="Mss4-like_sf"/>
</dbReference>
<sequence>MAYDIEKSDAEWRAELTPAEFRVLRGATDEAPFTGEYTDTKEEGVYCCRACGAELFTSEEKFDSRCGWPSFYDPKDLDSVEVKQQRSLFGQEAPVVQCARCGSYLGELFTGEGFNTPTDKRYCINSLSLRLNPADGE</sequence>
<dbReference type="Proteomes" id="UP000249616">
    <property type="component" value="Chromosome"/>
</dbReference>
<evidence type="ECO:0000256" key="2">
    <source>
        <dbReference type="ARBA" id="ARBA00023002"/>
    </source>
</evidence>
<dbReference type="EMBL" id="CP030073">
    <property type="protein sequence ID" value="AWW35434.1"/>
    <property type="molecule type" value="Genomic_DNA"/>
</dbReference>
<dbReference type="SUPFAM" id="SSF51316">
    <property type="entry name" value="Mss4-like"/>
    <property type="match status" value="1"/>
</dbReference>
<dbReference type="InterPro" id="IPR002579">
    <property type="entry name" value="Met_Sox_Rdtase_MsrB_dom"/>
</dbReference>
<evidence type="ECO:0000313" key="5">
    <source>
        <dbReference type="EMBL" id="AWW35434.1"/>
    </source>
</evidence>
<dbReference type="Pfam" id="PF01641">
    <property type="entry name" value="SelR"/>
    <property type="match status" value="1"/>
</dbReference>
<dbReference type="GO" id="GO:0006979">
    <property type="term" value="P:response to oxidative stress"/>
    <property type="evidence" value="ECO:0007669"/>
    <property type="project" value="InterPro"/>
</dbReference>
<reference evidence="5 6" key="1">
    <citation type="journal article" date="2019" name="Int. J. Syst. Evol. Microbiol.">
        <title>Streptomyces cadmiisoli sp. nov., a novel actinomycete isolated from cadmium-contaminated soil.</title>
        <authorList>
            <person name="Li K."/>
            <person name="Tang X."/>
            <person name="Zhao J."/>
            <person name="Guo Y."/>
            <person name="Tang Y."/>
            <person name="Gao J."/>
        </authorList>
    </citation>
    <scope>NUCLEOTIDE SEQUENCE [LARGE SCALE GENOMIC DNA]</scope>
    <source>
        <strain evidence="5 6">ZFG47</strain>
    </source>
</reference>
<dbReference type="NCBIfam" id="TIGR00357">
    <property type="entry name" value="peptide-methionine (R)-S-oxide reductase MsrB"/>
    <property type="match status" value="1"/>
</dbReference>
<evidence type="ECO:0000256" key="1">
    <source>
        <dbReference type="ARBA" id="ARBA00012499"/>
    </source>
</evidence>
<evidence type="ECO:0000313" key="6">
    <source>
        <dbReference type="Proteomes" id="UP000249616"/>
    </source>
</evidence>
<comment type="catalytic activity">
    <reaction evidence="3">
        <text>L-methionyl-[protein] + [thioredoxin]-disulfide + H2O = L-methionyl-(R)-S-oxide-[protein] + [thioredoxin]-dithiol</text>
        <dbReference type="Rhea" id="RHEA:24164"/>
        <dbReference type="Rhea" id="RHEA-COMP:10698"/>
        <dbReference type="Rhea" id="RHEA-COMP:10700"/>
        <dbReference type="Rhea" id="RHEA-COMP:12313"/>
        <dbReference type="Rhea" id="RHEA-COMP:12314"/>
        <dbReference type="ChEBI" id="CHEBI:15377"/>
        <dbReference type="ChEBI" id="CHEBI:16044"/>
        <dbReference type="ChEBI" id="CHEBI:29950"/>
        <dbReference type="ChEBI" id="CHEBI:45764"/>
        <dbReference type="ChEBI" id="CHEBI:50058"/>
        <dbReference type="EC" id="1.8.4.12"/>
    </reaction>
</comment>
<keyword evidence="6" id="KW-1185">Reference proteome</keyword>
<dbReference type="PANTHER" id="PTHR10173:SF52">
    <property type="entry name" value="METHIONINE-R-SULFOXIDE REDUCTASE B1"/>
    <property type="match status" value="1"/>
</dbReference>
<gene>
    <name evidence="5" type="primary">msrB</name>
    <name evidence="5" type="ORF">DN051_00995</name>
</gene>
<dbReference type="InterPro" id="IPR028427">
    <property type="entry name" value="Met_Sox_Rdtase_MsrB"/>
</dbReference>
<dbReference type="KEGG" id="scad:DN051_00995"/>
<dbReference type="GO" id="GO:0030091">
    <property type="term" value="P:protein repair"/>
    <property type="evidence" value="ECO:0007669"/>
    <property type="project" value="InterPro"/>
</dbReference>
<dbReference type="PANTHER" id="PTHR10173">
    <property type="entry name" value="METHIONINE SULFOXIDE REDUCTASE"/>
    <property type="match status" value="1"/>
</dbReference>
<dbReference type="Gene3D" id="2.170.150.20">
    <property type="entry name" value="Peptide methionine sulfoxide reductase"/>
    <property type="match status" value="1"/>
</dbReference>
<dbReference type="RefSeq" id="WP_112437623.1">
    <property type="nucleotide sequence ID" value="NZ_CP030073.1"/>
</dbReference>
<protein>
    <recommendedName>
        <fullName evidence="1">peptide-methionine (R)-S-oxide reductase</fullName>
        <ecNumber evidence="1">1.8.4.12</ecNumber>
    </recommendedName>
</protein>
<evidence type="ECO:0000259" key="4">
    <source>
        <dbReference type="PROSITE" id="PS51790"/>
    </source>
</evidence>
<dbReference type="GO" id="GO:0033743">
    <property type="term" value="F:peptide-methionine (R)-S-oxide reductase activity"/>
    <property type="evidence" value="ECO:0007669"/>
    <property type="project" value="UniProtKB-EC"/>
</dbReference>
<dbReference type="AlphaFoldDB" id="A0A2Z4IRP1"/>
<keyword evidence="2 5" id="KW-0560">Oxidoreductase</keyword>